<dbReference type="PRINTS" id="PR00722">
    <property type="entry name" value="CHYMOTRYPSIN"/>
</dbReference>
<keyword evidence="2" id="KW-0732">Signal</keyword>
<sequence>MQRAATRSAALLMLWLILISDRSIVQPVVAQNDLTTNFLSGLLSLINEIPDMTPPKSTSTVEGKPSDSKNAESTIMSETLTSLAVPTTTTTQRTTTTTTTTTSTTTAKPQVDTEEISQQEAPLPLRVCPGSCMLASFVRYCEAVLEVDSLCDSKTRCCVTRELFGDSPPAQLRIYDHKKFGEPVVPNEVVVGGPSTPLATTSTTTTSTTEPQTLSTNANTNTTRKRCRGGCVNIYIANFLCEKVDSDADCGDMSLCCVEDEEEEEESQKQEVITTTTTQRPAKTSTTSQTGQNKRPSCSGICLPNIVSILCEKKSGIGCSKDQSCCETLRNLPLPKITPAKAKPATKPPVRREDRVDPTPDPTPDPRPNCPGSCIKAYLSLACFKNAEITDLFKCPRAEQRCCAYKSVIREMQGIKETPTNEIKDKIDYELAPLLPGHYPRVPVTPQAIPHDHGPIYVDAPIRSTTKKAPYDWLVCGAKGTQRSQYSLTEDGGGGGELRRREARIIGGQDADYNEWCWQVAILNSRNQYLCGGALIGKRWVITSAHCVTETVKSGEAVYATLGDSDLSRRYGNPGARTIQVDTTYIHHNHNSQTLDNDIALLRLERDVELGQGVCLVCLPGRESDHRPGTRCTVTGYGYPSQEGPIALRIRSADVPIVSDSECIRKINAITQKVFIMPTNSFCAGGESYNDACRGDGGSPLVCKQGDFYELAGLVSWAYGCGQGPGVYVKILPFIDWIKQITVLNS</sequence>
<feature type="compositionally biased region" description="Polar residues" evidence="1">
    <location>
        <begin position="71"/>
        <end position="86"/>
    </location>
</feature>
<dbReference type="PANTHER" id="PTHR24258:SF140">
    <property type="entry name" value="BCDNA.GH08420-RELATED"/>
    <property type="match status" value="1"/>
</dbReference>
<dbReference type="SMART" id="SM00020">
    <property type="entry name" value="Tryp_SPc"/>
    <property type="match status" value="1"/>
</dbReference>
<feature type="region of interest" description="Disordered" evidence="1">
    <location>
        <begin position="52"/>
        <end position="117"/>
    </location>
</feature>
<dbReference type="FunFam" id="2.40.10.10:FF:000082">
    <property type="entry name" value="Plasma kallikrein"/>
    <property type="match status" value="1"/>
</dbReference>
<dbReference type="InterPro" id="IPR001254">
    <property type="entry name" value="Trypsin_dom"/>
</dbReference>
<protein>
    <recommendedName>
        <fullName evidence="3">Peptidase S1 domain-containing protein</fullName>
    </recommendedName>
</protein>
<feature type="region of interest" description="Disordered" evidence="1">
    <location>
        <begin position="337"/>
        <end position="368"/>
    </location>
</feature>
<name>A0ABD2WMT8_9HYME</name>
<dbReference type="EMBL" id="JBJJXI010000096">
    <property type="protein sequence ID" value="KAL3393777.1"/>
    <property type="molecule type" value="Genomic_DNA"/>
</dbReference>
<keyword evidence="5" id="KW-1185">Reference proteome</keyword>
<feature type="compositionally biased region" description="Polar residues" evidence="1">
    <location>
        <begin position="270"/>
        <end position="296"/>
    </location>
</feature>
<feature type="compositionally biased region" description="Low complexity" evidence="1">
    <location>
        <begin position="87"/>
        <end position="106"/>
    </location>
</feature>
<feature type="compositionally biased region" description="Pro residues" evidence="1">
    <location>
        <begin position="359"/>
        <end position="368"/>
    </location>
</feature>
<feature type="compositionally biased region" description="Low complexity" evidence="1">
    <location>
        <begin position="192"/>
        <end position="216"/>
    </location>
</feature>
<evidence type="ECO:0000256" key="2">
    <source>
        <dbReference type="SAM" id="SignalP"/>
    </source>
</evidence>
<dbReference type="InterPro" id="IPR001314">
    <property type="entry name" value="Peptidase_S1A"/>
</dbReference>
<proteinExistence type="predicted"/>
<comment type="caution">
    <text evidence="4">The sequence shown here is derived from an EMBL/GenBank/DDBJ whole genome shotgun (WGS) entry which is preliminary data.</text>
</comment>
<dbReference type="Proteomes" id="UP001627154">
    <property type="component" value="Unassembled WGS sequence"/>
</dbReference>
<feature type="signal peptide" evidence="2">
    <location>
        <begin position="1"/>
        <end position="30"/>
    </location>
</feature>
<evidence type="ECO:0000313" key="4">
    <source>
        <dbReference type="EMBL" id="KAL3393777.1"/>
    </source>
</evidence>
<feature type="chain" id="PRO_5044852933" description="Peptidase S1 domain-containing protein" evidence="2">
    <location>
        <begin position="31"/>
        <end position="746"/>
    </location>
</feature>
<dbReference type="InterPro" id="IPR009003">
    <property type="entry name" value="Peptidase_S1_PA"/>
</dbReference>
<accession>A0ABD2WMT8</accession>
<evidence type="ECO:0000259" key="3">
    <source>
        <dbReference type="PROSITE" id="PS50240"/>
    </source>
</evidence>
<organism evidence="4 5">
    <name type="scientific">Trichogramma kaykai</name>
    <dbReference type="NCBI Taxonomy" id="54128"/>
    <lineage>
        <taxon>Eukaryota</taxon>
        <taxon>Metazoa</taxon>
        <taxon>Ecdysozoa</taxon>
        <taxon>Arthropoda</taxon>
        <taxon>Hexapoda</taxon>
        <taxon>Insecta</taxon>
        <taxon>Pterygota</taxon>
        <taxon>Neoptera</taxon>
        <taxon>Endopterygota</taxon>
        <taxon>Hymenoptera</taxon>
        <taxon>Apocrita</taxon>
        <taxon>Proctotrupomorpha</taxon>
        <taxon>Chalcidoidea</taxon>
        <taxon>Trichogrammatidae</taxon>
        <taxon>Trichogramma</taxon>
    </lineage>
</organism>
<feature type="region of interest" description="Disordered" evidence="1">
    <location>
        <begin position="266"/>
        <end position="296"/>
    </location>
</feature>
<evidence type="ECO:0000313" key="5">
    <source>
        <dbReference type="Proteomes" id="UP001627154"/>
    </source>
</evidence>
<feature type="domain" description="Peptidase S1" evidence="3">
    <location>
        <begin position="505"/>
        <end position="743"/>
    </location>
</feature>
<dbReference type="InterPro" id="IPR040479">
    <property type="entry name" value="CLIP_SPH_mas"/>
</dbReference>
<dbReference type="CDD" id="cd00190">
    <property type="entry name" value="Tryp_SPc"/>
    <property type="match status" value="1"/>
</dbReference>
<evidence type="ECO:0000256" key="1">
    <source>
        <dbReference type="SAM" id="MobiDB-lite"/>
    </source>
</evidence>
<dbReference type="Gene3D" id="2.40.10.10">
    <property type="entry name" value="Trypsin-like serine proteases"/>
    <property type="match status" value="1"/>
</dbReference>
<dbReference type="PANTHER" id="PTHR24258">
    <property type="entry name" value="SERINE PROTEASE-RELATED"/>
    <property type="match status" value="1"/>
</dbReference>
<reference evidence="4 5" key="1">
    <citation type="journal article" date="2024" name="bioRxiv">
        <title>A reference genome for Trichogramma kaykai: A tiny desert-dwelling parasitoid wasp with competing sex-ratio distorters.</title>
        <authorList>
            <person name="Culotta J."/>
            <person name="Lindsey A.R."/>
        </authorList>
    </citation>
    <scope>NUCLEOTIDE SEQUENCE [LARGE SCALE GENOMIC DNA]</scope>
    <source>
        <strain evidence="4 5">KSX58</strain>
    </source>
</reference>
<feature type="region of interest" description="Disordered" evidence="1">
    <location>
        <begin position="192"/>
        <end position="219"/>
    </location>
</feature>
<dbReference type="Pfam" id="PF18398">
    <property type="entry name" value="CLIP_SPH_mas"/>
    <property type="match status" value="4"/>
</dbReference>
<dbReference type="AlphaFoldDB" id="A0ABD2WMT8"/>
<dbReference type="PROSITE" id="PS50240">
    <property type="entry name" value="TRYPSIN_DOM"/>
    <property type="match status" value="1"/>
</dbReference>
<dbReference type="Pfam" id="PF00089">
    <property type="entry name" value="Trypsin"/>
    <property type="match status" value="1"/>
</dbReference>
<dbReference type="SUPFAM" id="SSF50494">
    <property type="entry name" value="Trypsin-like serine proteases"/>
    <property type="match status" value="1"/>
</dbReference>
<gene>
    <name evidence="4" type="ORF">TKK_012023</name>
</gene>
<dbReference type="InterPro" id="IPR043504">
    <property type="entry name" value="Peptidase_S1_PA_chymotrypsin"/>
</dbReference>